<dbReference type="GO" id="GO:0045892">
    <property type="term" value="P:negative regulation of DNA-templated transcription"/>
    <property type="evidence" value="ECO:0007669"/>
    <property type="project" value="TreeGrafter"/>
</dbReference>
<accession>A0A6I4W776</accession>
<gene>
    <name evidence="2" type="ORF">GQ466_00765</name>
</gene>
<evidence type="ECO:0000259" key="1">
    <source>
        <dbReference type="SMART" id="SM00866"/>
    </source>
</evidence>
<proteinExistence type="predicted"/>
<dbReference type="SUPFAM" id="SSF64288">
    <property type="entry name" value="Chorismate lyase-like"/>
    <property type="match status" value="1"/>
</dbReference>
<dbReference type="PANTHER" id="PTHR44846">
    <property type="entry name" value="MANNOSYL-D-GLYCERATE TRANSPORT/METABOLISM SYSTEM REPRESSOR MNGR-RELATED"/>
    <property type="match status" value="1"/>
</dbReference>
<dbReference type="GO" id="GO:0003677">
    <property type="term" value="F:DNA binding"/>
    <property type="evidence" value="ECO:0007669"/>
    <property type="project" value="InterPro"/>
</dbReference>
<dbReference type="InterPro" id="IPR011663">
    <property type="entry name" value="UTRA"/>
</dbReference>
<dbReference type="AlphaFoldDB" id="A0A6I4W776"/>
<keyword evidence="3" id="KW-1185">Reference proteome</keyword>
<organism evidence="2 3">
    <name type="scientific">Actinomadura rayongensis</name>
    <dbReference type="NCBI Taxonomy" id="1429076"/>
    <lineage>
        <taxon>Bacteria</taxon>
        <taxon>Bacillati</taxon>
        <taxon>Actinomycetota</taxon>
        <taxon>Actinomycetes</taxon>
        <taxon>Streptosporangiales</taxon>
        <taxon>Thermomonosporaceae</taxon>
        <taxon>Actinomadura</taxon>
    </lineage>
</organism>
<comment type="caution">
    <text evidence="2">The sequence shown here is derived from an EMBL/GenBank/DDBJ whole genome shotgun (WGS) entry which is preliminary data.</text>
</comment>
<dbReference type="RefSeq" id="WP_161100855.1">
    <property type="nucleotide sequence ID" value="NZ_JBHLYI010000009.1"/>
</dbReference>
<sequence>MNPRTIRPAATVTTAEPGEPWRWITYAAEQGHQGSSRLLHVGPVQAPPDVAKAFDLPDGGEALLRSQVLLLDGEPAELADCYYPLDLAEGTPMMERRKIRGGTAGLLAEMGYPPRKTIDLVSARVPTQREYKALELPSDLPVLRTFRVVLSDDDRPIEATVMANAGHLYQLQYEIP</sequence>
<dbReference type="Pfam" id="PF07702">
    <property type="entry name" value="UTRA"/>
    <property type="match status" value="1"/>
</dbReference>
<name>A0A6I4W776_9ACTN</name>
<evidence type="ECO:0000313" key="3">
    <source>
        <dbReference type="Proteomes" id="UP000431901"/>
    </source>
</evidence>
<dbReference type="SMART" id="SM00866">
    <property type="entry name" value="UTRA"/>
    <property type="match status" value="1"/>
</dbReference>
<evidence type="ECO:0000313" key="2">
    <source>
        <dbReference type="EMBL" id="MXQ62562.1"/>
    </source>
</evidence>
<feature type="domain" description="UbiC transcription regulator-associated" evidence="1">
    <location>
        <begin position="29"/>
        <end position="170"/>
    </location>
</feature>
<dbReference type="EMBL" id="WUTW01000001">
    <property type="protein sequence ID" value="MXQ62562.1"/>
    <property type="molecule type" value="Genomic_DNA"/>
</dbReference>
<dbReference type="PANTHER" id="PTHR44846:SF17">
    <property type="entry name" value="GNTR-FAMILY TRANSCRIPTIONAL REGULATOR"/>
    <property type="match status" value="1"/>
</dbReference>
<dbReference type="InterPro" id="IPR028978">
    <property type="entry name" value="Chorismate_lyase_/UTRA_dom_sf"/>
</dbReference>
<dbReference type="Proteomes" id="UP000431901">
    <property type="component" value="Unassembled WGS sequence"/>
</dbReference>
<reference evidence="2 3" key="1">
    <citation type="submission" date="2019-12" db="EMBL/GenBank/DDBJ databases">
        <title>Nocardia macrotermitis sp. nov. and Nocardia aurantia sp. nov., isolated from the gut of the fungus growing-termite Macrotermes natalensis.</title>
        <authorList>
            <person name="Christine B."/>
            <person name="Rene B."/>
        </authorList>
    </citation>
    <scope>NUCLEOTIDE SEQUENCE [LARGE SCALE GENOMIC DNA]</scope>
    <source>
        <strain evidence="2 3">DSM 102126</strain>
    </source>
</reference>
<dbReference type="OrthoDB" id="3214900at2"/>
<dbReference type="Gene3D" id="3.40.1410.10">
    <property type="entry name" value="Chorismate lyase-like"/>
    <property type="match status" value="1"/>
</dbReference>
<dbReference type="InterPro" id="IPR050679">
    <property type="entry name" value="Bact_HTH_transcr_reg"/>
</dbReference>
<protein>
    <submittedName>
        <fullName evidence="2">UTRA domain-containing protein</fullName>
    </submittedName>
</protein>